<protein>
    <submittedName>
        <fullName evidence="2">Uncharacterized protein</fullName>
    </submittedName>
</protein>
<dbReference type="AlphaFoldDB" id="K3XUC7"/>
<organism evidence="2 3">
    <name type="scientific">Setaria italica</name>
    <name type="common">Foxtail millet</name>
    <name type="synonym">Panicum italicum</name>
    <dbReference type="NCBI Taxonomy" id="4555"/>
    <lineage>
        <taxon>Eukaryota</taxon>
        <taxon>Viridiplantae</taxon>
        <taxon>Streptophyta</taxon>
        <taxon>Embryophyta</taxon>
        <taxon>Tracheophyta</taxon>
        <taxon>Spermatophyta</taxon>
        <taxon>Magnoliopsida</taxon>
        <taxon>Liliopsida</taxon>
        <taxon>Poales</taxon>
        <taxon>Poaceae</taxon>
        <taxon>PACMAD clade</taxon>
        <taxon>Panicoideae</taxon>
        <taxon>Panicodae</taxon>
        <taxon>Paniceae</taxon>
        <taxon>Cenchrinae</taxon>
        <taxon>Setaria</taxon>
    </lineage>
</organism>
<dbReference type="Proteomes" id="UP000004995">
    <property type="component" value="Unassembled WGS sequence"/>
</dbReference>
<dbReference type="EnsemblPlants" id="KQL08460">
    <property type="protein sequence ID" value="KQL08460"/>
    <property type="gene ID" value="SETIT_005534mg"/>
</dbReference>
<dbReference type="EMBL" id="AGNK02003444">
    <property type="status" value="NOT_ANNOTATED_CDS"/>
    <property type="molecule type" value="Genomic_DNA"/>
</dbReference>
<dbReference type="Gramene" id="KQL08460">
    <property type="protein sequence ID" value="KQL08460"/>
    <property type="gene ID" value="SETIT_005534mg"/>
</dbReference>
<dbReference type="InParanoid" id="K3XUC7"/>
<evidence type="ECO:0000256" key="1">
    <source>
        <dbReference type="SAM" id="MobiDB-lite"/>
    </source>
</evidence>
<sequence length="29" mass="3148">MRDDSRDPRVASAAPADEASQEESCLVLE</sequence>
<feature type="region of interest" description="Disordered" evidence="1">
    <location>
        <begin position="1"/>
        <end position="29"/>
    </location>
</feature>
<reference evidence="3" key="1">
    <citation type="journal article" date="2012" name="Nat. Biotechnol.">
        <title>Reference genome sequence of the model plant Setaria.</title>
        <authorList>
            <person name="Bennetzen J.L."/>
            <person name="Schmutz J."/>
            <person name="Wang H."/>
            <person name="Percifield R."/>
            <person name="Hawkins J."/>
            <person name="Pontaroli A.C."/>
            <person name="Estep M."/>
            <person name="Feng L."/>
            <person name="Vaughn J.N."/>
            <person name="Grimwood J."/>
            <person name="Jenkins J."/>
            <person name="Barry K."/>
            <person name="Lindquist E."/>
            <person name="Hellsten U."/>
            <person name="Deshpande S."/>
            <person name="Wang X."/>
            <person name="Wu X."/>
            <person name="Mitros T."/>
            <person name="Triplett J."/>
            <person name="Yang X."/>
            <person name="Ye C.Y."/>
            <person name="Mauro-Herrera M."/>
            <person name="Wang L."/>
            <person name="Li P."/>
            <person name="Sharma M."/>
            <person name="Sharma R."/>
            <person name="Ronald P.C."/>
            <person name="Panaud O."/>
            <person name="Kellogg E.A."/>
            <person name="Brutnell T.P."/>
            <person name="Doust A.N."/>
            <person name="Tuskan G.A."/>
            <person name="Rokhsar D."/>
            <person name="Devos K.M."/>
        </authorList>
    </citation>
    <scope>NUCLEOTIDE SEQUENCE [LARGE SCALE GENOMIC DNA]</scope>
    <source>
        <strain evidence="3">cv. Yugu1</strain>
    </source>
</reference>
<evidence type="ECO:0000313" key="3">
    <source>
        <dbReference type="Proteomes" id="UP000004995"/>
    </source>
</evidence>
<keyword evidence="3" id="KW-1185">Reference proteome</keyword>
<accession>K3XUC7</accession>
<name>K3XUC7_SETIT</name>
<dbReference type="HOGENOM" id="CLU_3411214_0_0_1"/>
<reference evidence="2" key="2">
    <citation type="submission" date="2018-08" db="UniProtKB">
        <authorList>
            <consortium name="EnsemblPlants"/>
        </authorList>
    </citation>
    <scope>IDENTIFICATION</scope>
    <source>
        <strain evidence="2">Yugu1</strain>
    </source>
</reference>
<proteinExistence type="predicted"/>
<evidence type="ECO:0000313" key="2">
    <source>
        <dbReference type="EnsemblPlants" id="KQL08460"/>
    </source>
</evidence>